<keyword evidence="2" id="KW-1133">Transmembrane helix</keyword>
<feature type="compositionally biased region" description="Basic and acidic residues" evidence="1">
    <location>
        <begin position="217"/>
        <end position="226"/>
    </location>
</feature>
<feature type="compositionally biased region" description="Basic and acidic residues" evidence="1">
    <location>
        <begin position="250"/>
        <end position="260"/>
    </location>
</feature>
<gene>
    <name evidence="3" type="ORF">CDEB00056_LOCUS19909</name>
</gene>
<feature type="compositionally biased region" description="Polar residues" evidence="1">
    <location>
        <begin position="34"/>
        <end position="50"/>
    </location>
</feature>
<feature type="region of interest" description="Disordered" evidence="1">
    <location>
        <begin position="209"/>
        <end position="236"/>
    </location>
</feature>
<dbReference type="EMBL" id="HBIO01025943">
    <property type="protein sequence ID" value="CAE0475056.1"/>
    <property type="molecule type" value="Transcribed_RNA"/>
</dbReference>
<evidence type="ECO:0000256" key="1">
    <source>
        <dbReference type="SAM" id="MobiDB-lite"/>
    </source>
</evidence>
<feature type="region of interest" description="Disordered" evidence="1">
    <location>
        <begin position="70"/>
        <end position="91"/>
    </location>
</feature>
<proteinExistence type="predicted"/>
<name>A0A7S3QEE2_9STRA</name>
<dbReference type="AlphaFoldDB" id="A0A7S3QEE2"/>
<reference evidence="3" key="1">
    <citation type="submission" date="2021-01" db="EMBL/GenBank/DDBJ databases">
        <authorList>
            <person name="Corre E."/>
            <person name="Pelletier E."/>
            <person name="Niang G."/>
            <person name="Scheremetjew M."/>
            <person name="Finn R."/>
            <person name="Kale V."/>
            <person name="Holt S."/>
            <person name="Cochrane G."/>
            <person name="Meng A."/>
            <person name="Brown T."/>
            <person name="Cohen L."/>
        </authorList>
    </citation>
    <scope>NUCLEOTIDE SEQUENCE</scope>
    <source>
        <strain evidence="3">MM31A-1</strain>
    </source>
</reference>
<accession>A0A7S3QEE2</accession>
<feature type="compositionally biased region" description="Low complexity" evidence="1">
    <location>
        <begin position="227"/>
        <end position="236"/>
    </location>
</feature>
<evidence type="ECO:0000313" key="3">
    <source>
        <dbReference type="EMBL" id="CAE0475056.1"/>
    </source>
</evidence>
<feature type="compositionally biased region" description="Low complexity" evidence="1">
    <location>
        <begin position="264"/>
        <end position="276"/>
    </location>
</feature>
<evidence type="ECO:0000256" key="2">
    <source>
        <dbReference type="SAM" id="Phobius"/>
    </source>
</evidence>
<keyword evidence="2" id="KW-0472">Membrane</keyword>
<protein>
    <submittedName>
        <fullName evidence="3">Uncharacterized protein</fullName>
    </submittedName>
</protein>
<organism evidence="3">
    <name type="scientific">Chaetoceros debilis</name>
    <dbReference type="NCBI Taxonomy" id="122233"/>
    <lineage>
        <taxon>Eukaryota</taxon>
        <taxon>Sar</taxon>
        <taxon>Stramenopiles</taxon>
        <taxon>Ochrophyta</taxon>
        <taxon>Bacillariophyta</taxon>
        <taxon>Coscinodiscophyceae</taxon>
        <taxon>Chaetocerotophycidae</taxon>
        <taxon>Chaetocerotales</taxon>
        <taxon>Chaetocerotaceae</taxon>
        <taxon>Chaetoceros</taxon>
    </lineage>
</organism>
<feature type="transmembrane region" description="Helical" evidence="2">
    <location>
        <begin position="287"/>
        <end position="305"/>
    </location>
</feature>
<keyword evidence="2" id="KW-0812">Transmembrane</keyword>
<feature type="region of interest" description="Disordered" evidence="1">
    <location>
        <begin position="250"/>
        <end position="281"/>
    </location>
</feature>
<feature type="compositionally biased region" description="Basic residues" evidence="1">
    <location>
        <begin position="8"/>
        <end position="25"/>
    </location>
</feature>
<feature type="region of interest" description="Disordered" evidence="1">
    <location>
        <begin position="1"/>
        <end position="57"/>
    </location>
</feature>
<sequence>MSTSINNKPKRKKLFKGLVRRKSKKSVVSPDGASPTTATGQTTDSSSPSPNGDDESTVYSVAFDATSKVSSGSSMIDTGKGSQGQTPQTGGLGDPIHVILLLMDPKTRRFELLQLEFDSNTAKVDDVFSQIAISATEPTLRTQKYESLCNLVGEELKSGLELVEYIDTAGIVIAVPATSEEDSQSIAKMATPILSNPKVHTMLSSSGLEIADLPPPAEKKTPKPIKEVSTSTPATATAKAAVDVEVKVKVDEEKEEEKPVTRSAPPTAVVEPPTTTRKYGTPLEKTSNNFIIMGAIFAIVFHLVMKTNLHFTSPLGPGSVLENGRERGACGLLSLSPFSGCESAIAKMEDGVFSVTKGDEVVFAISGPTCGDAEDCVDGLVIGEDGKITIGGKKRVKVLTRAQIDIKPWPFSEDVVLPRNML</sequence>